<evidence type="ECO:0000313" key="2">
    <source>
        <dbReference type="Proteomes" id="UP000244741"/>
    </source>
</evidence>
<organism evidence="1 2">
    <name type="scientific">Aeromonas phage AhSzq-1</name>
    <dbReference type="NCBI Taxonomy" id="2138298"/>
    <lineage>
        <taxon>Viruses</taxon>
        <taxon>Duplodnaviria</taxon>
        <taxon>Heunggongvirae</taxon>
        <taxon>Uroviricota</taxon>
        <taxon>Caudoviricetes</taxon>
        <taxon>Demerecviridae</taxon>
        <taxon>Shenzhenvirus</taxon>
        <taxon>Shenzhenvirus AhSzq1</taxon>
    </lineage>
</organism>
<accession>A0A2R4ALL5</accession>
<dbReference type="Proteomes" id="UP000244741">
    <property type="component" value="Segment"/>
</dbReference>
<protein>
    <submittedName>
        <fullName evidence="1">DUF1311 domain-containing protein</fullName>
    </submittedName>
</protein>
<reference evidence="1 2" key="1">
    <citation type="submission" date="2017-12" db="EMBL/GenBank/DDBJ databases">
        <title>Genomic characterization of T5-related Aeromonas hydrophila phages AhSzq-1 and AhSzw-1 and proposal to be two new species.</title>
        <authorList>
            <person name="Chen L."/>
            <person name="Yuan S."/>
            <person name="Ma Y."/>
        </authorList>
    </citation>
    <scope>NUCLEOTIDE SEQUENCE [LARGE SCALE GENOMIC DNA]</scope>
    <source>
        <strain evidence="1">Seawater</strain>
    </source>
</reference>
<name>A0A2R4ALL5_9CAUD</name>
<keyword evidence="2" id="KW-1185">Reference proteome</keyword>
<proteinExistence type="predicted"/>
<sequence>MSDRDYSARLDAPEFFKIGNVRYPVVPLPEAGEGDVGYYCIGTSTVVLELYGTIHTGAGPDFSSALNALRADVLINREV</sequence>
<evidence type="ECO:0000313" key="1">
    <source>
        <dbReference type="EMBL" id="AVR75931.1"/>
    </source>
</evidence>
<dbReference type="EMBL" id="MG676224">
    <property type="protein sequence ID" value="AVR75931.1"/>
    <property type="molecule type" value="Genomic_DNA"/>
</dbReference>
<gene>
    <name evidence="1" type="ORF">AhSzq1_38</name>
</gene>